<organism evidence="1 2">
    <name type="scientific">Cirrhinus mrigala</name>
    <name type="common">Mrigala</name>
    <dbReference type="NCBI Taxonomy" id="683832"/>
    <lineage>
        <taxon>Eukaryota</taxon>
        <taxon>Metazoa</taxon>
        <taxon>Chordata</taxon>
        <taxon>Craniata</taxon>
        <taxon>Vertebrata</taxon>
        <taxon>Euteleostomi</taxon>
        <taxon>Actinopterygii</taxon>
        <taxon>Neopterygii</taxon>
        <taxon>Teleostei</taxon>
        <taxon>Ostariophysi</taxon>
        <taxon>Cypriniformes</taxon>
        <taxon>Cyprinidae</taxon>
        <taxon>Labeoninae</taxon>
        <taxon>Labeonini</taxon>
        <taxon>Cirrhinus</taxon>
    </lineage>
</organism>
<keyword evidence="2" id="KW-1185">Reference proteome</keyword>
<comment type="caution">
    <text evidence="1">The sequence shown here is derived from an EMBL/GenBank/DDBJ whole genome shotgun (WGS) entry which is preliminary data.</text>
</comment>
<dbReference type="EMBL" id="JAMKFB020000248">
    <property type="protein sequence ID" value="KAL0151335.1"/>
    <property type="molecule type" value="Genomic_DNA"/>
</dbReference>
<gene>
    <name evidence="1" type="ORF">M9458_053329</name>
</gene>
<accession>A0ABD0MQQ6</accession>
<sequence>MPPLCHPKNYFLDLPLLTGCSKALGEGRYRTDSTVPSILLQASDWEMQVDLKKKLAFPEEVAVTTLRP</sequence>
<proteinExistence type="predicted"/>
<evidence type="ECO:0000313" key="1">
    <source>
        <dbReference type="EMBL" id="KAL0151335.1"/>
    </source>
</evidence>
<reference evidence="1 2" key="1">
    <citation type="submission" date="2024-05" db="EMBL/GenBank/DDBJ databases">
        <title>Genome sequencing and assembly of Indian major carp, Cirrhinus mrigala (Hamilton, 1822).</title>
        <authorList>
            <person name="Mohindra V."/>
            <person name="Chowdhury L.M."/>
            <person name="Lal K."/>
            <person name="Jena J.K."/>
        </authorList>
    </citation>
    <scope>NUCLEOTIDE SEQUENCE [LARGE SCALE GENOMIC DNA]</scope>
    <source>
        <strain evidence="1">CM1030</strain>
        <tissue evidence="1">Blood</tissue>
    </source>
</reference>
<name>A0ABD0MQQ6_CIRMR</name>
<evidence type="ECO:0000313" key="2">
    <source>
        <dbReference type="Proteomes" id="UP001529510"/>
    </source>
</evidence>
<protein>
    <submittedName>
        <fullName evidence="1">Uncharacterized protein</fullName>
    </submittedName>
</protein>
<feature type="non-terminal residue" evidence="1">
    <location>
        <position position="68"/>
    </location>
</feature>
<dbReference type="Proteomes" id="UP001529510">
    <property type="component" value="Unassembled WGS sequence"/>
</dbReference>
<dbReference type="AlphaFoldDB" id="A0ABD0MQQ6"/>